<feature type="region of interest" description="Disordered" evidence="1">
    <location>
        <begin position="140"/>
        <end position="182"/>
    </location>
</feature>
<comment type="caution">
    <text evidence="2">The sequence shown here is derived from an EMBL/GenBank/DDBJ whole genome shotgun (WGS) entry which is preliminary data.</text>
</comment>
<reference evidence="2 3" key="1">
    <citation type="submission" date="2019-05" db="EMBL/GenBank/DDBJ databases">
        <title>Draft genome sequence of Nonomuraea turkmeniaca DSM 43926.</title>
        <authorList>
            <person name="Saricaoglu S."/>
            <person name="Isik K."/>
        </authorList>
    </citation>
    <scope>NUCLEOTIDE SEQUENCE [LARGE SCALE GENOMIC DNA]</scope>
    <source>
        <strain evidence="2 3">DSM 43926</strain>
    </source>
</reference>
<evidence type="ECO:0000256" key="1">
    <source>
        <dbReference type="SAM" id="MobiDB-lite"/>
    </source>
</evidence>
<accession>A0A5S4F9L1</accession>
<feature type="compositionally biased region" description="Low complexity" evidence="1">
    <location>
        <begin position="141"/>
        <end position="164"/>
    </location>
</feature>
<organism evidence="2 3">
    <name type="scientific">Nonomuraea turkmeniaca</name>
    <dbReference type="NCBI Taxonomy" id="103838"/>
    <lineage>
        <taxon>Bacteria</taxon>
        <taxon>Bacillati</taxon>
        <taxon>Actinomycetota</taxon>
        <taxon>Actinomycetes</taxon>
        <taxon>Streptosporangiales</taxon>
        <taxon>Streptosporangiaceae</taxon>
        <taxon>Nonomuraea</taxon>
    </lineage>
</organism>
<dbReference type="Proteomes" id="UP000309128">
    <property type="component" value="Unassembled WGS sequence"/>
</dbReference>
<protein>
    <submittedName>
        <fullName evidence="2">Uncharacterized protein</fullName>
    </submittedName>
</protein>
<evidence type="ECO:0000313" key="3">
    <source>
        <dbReference type="Proteomes" id="UP000309128"/>
    </source>
</evidence>
<gene>
    <name evidence="2" type="ORF">ETD86_30120</name>
</gene>
<proteinExistence type="predicted"/>
<evidence type="ECO:0000313" key="2">
    <source>
        <dbReference type="EMBL" id="TMR13823.1"/>
    </source>
</evidence>
<sequence length="182" mass="19101">MLDLDAARAERTAAGDPFPLRFRGQIICTLPPELPLDALEPLTEIDVDIALIFRTAIDAFKGQDADAATVSVLDTVIDLLVMNKKLPDEVLEAVKKIGRRLMGDQGYEAFIAARPSVPDVIALGKGLMSIYGLRLGESPKSSAISSGGTTSTQTSPTTTPMLTSADSGEPPASPDSSESVAS</sequence>
<name>A0A5S4F9L1_9ACTN</name>
<keyword evidence="3" id="KW-1185">Reference proteome</keyword>
<dbReference type="EMBL" id="VCKY01000117">
    <property type="protein sequence ID" value="TMR13823.1"/>
    <property type="molecule type" value="Genomic_DNA"/>
</dbReference>
<dbReference type="OrthoDB" id="4351175at2"/>
<dbReference type="AlphaFoldDB" id="A0A5S4F9L1"/>
<dbReference type="RefSeq" id="WP_138669739.1">
    <property type="nucleotide sequence ID" value="NZ_VCKY01000117.1"/>
</dbReference>